<protein>
    <submittedName>
        <fullName evidence="1">Uncharacterized protein</fullName>
    </submittedName>
</protein>
<reference evidence="1" key="1">
    <citation type="submission" date="2014-09" db="EMBL/GenBank/DDBJ databases">
        <authorList>
            <person name="Magalhaes I.L.F."/>
            <person name="Oliveira U."/>
            <person name="Santos F.R."/>
            <person name="Vidigal T.H.D.A."/>
            <person name="Brescovit A.D."/>
            <person name="Santos A.J."/>
        </authorList>
    </citation>
    <scope>NUCLEOTIDE SEQUENCE</scope>
    <source>
        <tissue evidence="1">Shoot tissue taken approximately 20 cm above the soil surface</tissue>
    </source>
</reference>
<organism evidence="1">
    <name type="scientific">Arundo donax</name>
    <name type="common">Giant reed</name>
    <name type="synonym">Donax arundinaceus</name>
    <dbReference type="NCBI Taxonomy" id="35708"/>
    <lineage>
        <taxon>Eukaryota</taxon>
        <taxon>Viridiplantae</taxon>
        <taxon>Streptophyta</taxon>
        <taxon>Embryophyta</taxon>
        <taxon>Tracheophyta</taxon>
        <taxon>Spermatophyta</taxon>
        <taxon>Magnoliopsida</taxon>
        <taxon>Liliopsida</taxon>
        <taxon>Poales</taxon>
        <taxon>Poaceae</taxon>
        <taxon>PACMAD clade</taxon>
        <taxon>Arundinoideae</taxon>
        <taxon>Arundineae</taxon>
        <taxon>Arundo</taxon>
    </lineage>
</organism>
<dbReference type="EMBL" id="GBRH01186014">
    <property type="protein sequence ID" value="JAE11882.1"/>
    <property type="molecule type" value="Transcribed_RNA"/>
</dbReference>
<accession>A0A0A9FHQ2</accession>
<dbReference type="AlphaFoldDB" id="A0A0A9FHQ2"/>
<proteinExistence type="predicted"/>
<name>A0A0A9FHQ2_ARUDO</name>
<evidence type="ECO:0000313" key="1">
    <source>
        <dbReference type="EMBL" id="JAE11882.1"/>
    </source>
</evidence>
<reference evidence="1" key="2">
    <citation type="journal article" date="2015" name="Data Brief">
        <title>Shoot transcriptome of the giant reed, Arundo donax.</title>
        <authorList>
            <person name="Barrero R.A."/>
            <person name="Guerrero F.D."/>
            <person name="Moolhuijzen P."/>
            <person name="Goolsby J.A."/>
            <person name="Tidwell J."/>
            <person name="Bellgard S.E."/>
            <person name="Bellgard M.I."/>
        </authorList>
    </citation>
    <scope>NUCLEOTIDE SEQUENCE</scope>
    <source>
        <tissue evidence="1">Shoot tissue taken approximately 20 cm above the soil surface</tissue>
    </source>
</reference>
<sequence length="32" mass="3963">MIYPCTFMRDIKLLSKWNQETRNKHKTYSCIL</sequence>